<evidence type="ECO:0000313" key="3">
    <source>
        <dbReference type="Proteomes" id="UP001272325"/>
    </source>
</evidence>
<keyword evidence="1" id="KW-0812">Transmembrane</keyword>
<feature type="transmembrane region" description="Helical" evidence="1">
    <location>
        <begin position="23"/>
        <end position="46"/>
    </location>
</feature>
<reference evidence="2 3" key="1">
    <citation type="submission" date="2023-11" db="EMBL/GenBank/DDBJ databases">
        <title>Plant-associative lifestyle of Vibrio porteresiae and its evolutionary dynamics.</title>
        <authorList>
            <person name="Rameshkumar N."/>
            <person name="Kirti K."/>
        </authorList>
    </citation>
    <scope>NUCLEOTIDE SEQUENCE [LARGE SCALE GENOMIC DNA]</scope>
    <source>
        <strain evidence="2 3">MSSRF60</strain>
    </source>
</reference>
<name>A0ABU4IDW9_9VIBR</name>
<dbReference type="EMBL" id="JAWRCN010000001">
    <property type="protein sequence ID" value="MDW6016762.1"/>
    <property type="molecule type" value="Genomic_DNA"/>
</dbReference>
<gene>
    <name evidence="2" type="ORF">SBW85_03135</name>
</gene>
<dbReference type="RefSeq" id="WP_171137454.1">
    <property type="nucleotide sequence ID" value="NZ_AP024893.1"/>
</dbReference>
<evidence type="ECO:0000313" key="2">
    <source>
        <dbReference type="EMBL" id="MDW6016762.1"/>
    </source>
</evidence>
<dbReference type="Pfam" id="PF16080">
    <property type="entry name" value="Phage_holin_2_3"/>
    <property type="match status" value="1"/>
</dbReference>
<evidence type="ECO:0000256" key="1">
    <source>
        <dbReference type="SAM" id="Phobius"/>
    </source>
</evidence>
<sequence length="92" mass="10366">MNQASMDKSVSASSYVASVSTAIGGYLSLSNIALVIGIVTTLILFFMQRKLTNQRLEHHKRKVLQDEEEKKLKALRDEEYHNARMKALNTPS</sequence>
<keyword evidence="1" id="KW-1133">Transmembrane helix</keyword>
<organism evidence="2 3">
    <name type="scientific">Vibrio plantisponsor</name>
    <dbReference type="NCBI Taxonomy" id="664643"/>
    <lineage>
        <taxon>Bacteria</taxon>
        <taxon>Pseudomonadati</taxon>
        <taxon>Pseudomonadota</taxon>
        <taxon>Gammaproteobacteria</taxon>
        <taxon>Vibrionales</taxon>
        <taxon>Vibrionaceae</taxon>
        <taxon>Vibrio</taxon>
    </lineage>
</organism>
<protein>
    <submittedName>
        <fullName evidence="2">HP1 family phage holin</fullName>
    </submittedName>
</protein>
<accession>A0ABU4IDW9</accession>
<comment type="caution">
    <text evidence="2">The sequence shown here is derived from an EMBL/GenBank/DDBJ whole genome shotgun (WGS) entry which is preliminary data.</text>
</comment>
<dbReference type="InterPro" id="IPR032118">
    <property type="entry name" value="Phage_holin_HP1"/>
</dbReference>
<keyword evidence="1" id="KW-0472">Membrane</keyword>
<proteinExistence type="predicted"/>
<keyword evidence="3" id="KW-1185">Reference proteome</keyword>
<dbReference type="Proteomes" id="UP001272325">
    <property type="component" value="Unassembled WGS sequence"/>
</dbReference>